<name>A0A8X6UE20_NEPPI</name>
<keyword evidence="2" id="KW-1185">Reference proteome</keyword>
<gene>
    <name evidence="1" type="ORF">NPIL_118191</name>
</gene>
<dbReference type="AlphaFoldDB" id="A0A8X6UE20"/>
<protein>
    <submittedName>
        <fullName evidence="1">Uncharacterized protein</fullName>
    </submittedName>
</protein>
<evidence type="ECO:0000313" key="1">
    <source>
        <dbReference type="EMBL" id="GFU09483.1"/>
    </source>
</evidence>
<sequence length="183" mass="21644">MEEESTGYGENSSSLRSAETVKTDIKLRNLKNASHRVYSSKCSQKYLNPQFGHCIMEMQNLYDSFNHNIANLRIFLLQYRFHLLSLLDEIVVNSKFPNNIKTHFSKTDTSYGISENDRVEDMEKANMELKAFARDIVTFIRNTLWVKQFLEDFEDFKNDNEAINEHLFAYVSNIFKQYYKMMD</sequence>
<reference evidence="1" key="1">
    <citation type="submission" date="2020-08" db="EMBL/GenBank/DDBJ databases">
        <title>Multicomponent nature underlies the extraordinary mechanical properties of spider dragline silk.</title>
        <authorList>
            <person name="Kono N."/>
            <person name="Nakamura H."/>
            <person name="Mori M."/>
            <person name="Yoshida Y."/>
            <person name="Ohtoshi R."/>
            <person name="Malay A.D."/>
            <person name="Moran D.A.P."/>
            <person name="Tomita M."/>
            <person name="Numata K."/>
            <person name="Arakawa K."/>
        </authorList>
    </citation>
    <scope>NUCLEOTIDE SEQUENCE</scope>
</reference>
<organism evidence="1 2">
    <name type="scientific">Nephila pilipes</name>
    <name type="common">Giant wood spider</name>
    <name type="synonym">Nephila maculata</name>
    <dbReference type="NCBI Taxonomy" id="299642"/>
    <lineage>
        <taxon>Eukaryota</taxon>
        <taxon>Metazoa</taxon>
        <taxon>Ecdysozoa</taxon>
        <taxon>Arthropoda</taxon>
        <taxon>Chelicerata</taxon>
        <taxon>Arachnida</taxon>
        <taxon>Araneae</taxon>
        <taxon>Araneomorphae</taxon>
        <taxon>Entelegynae</taxon>
        <taxon>Araneoidea</taxon>
        <taxon>Nephilidae</taxon>
        <taxon>Nephila</taxon>
    </lineage>
</organism>
<comment type="caution">
    <text evidence="1">The sequence shown here is derived from an EMBL/GenBank/DDBJ whole genome shotgun (WGS) entry which is preliminary data.</text>
</comment>
<proteinExistence type="predicted"/>
<accession>A0A8X6UE20</accession>
<dbReference type="Proteomes" id="UP000887013">
    <property type="component" value="Unassembled WGS sequence"/>
</dbReference>
<evidence type="ECO:0000313" key="2">
    <source>
        <dbReference type="Proteomes" id="UP000887013"/>
    </source>
</evidence>
<dbReference type="EMBL" id="BMAW01078079">
    <property type="protein sequence ID" value="GFU09483.1"/>
    <property type="molecule type" value="Genomic_DNA"/>
</dbReference>